<gene>
    <name evidence="2" type="ORF">QYM36_003282</name>
</gene>
<dbReference type="SUPFAM" id="SSF54495">
    <property type="entry name" value="UBC-like"/>
    <property type="match status" value="1"/>
</dbReference>
<name>A0AA88I7W2_ARTSF</name>
<dbReference type="InterPro" id="IPR000608">
    <property type="entry name" value="UBC"/>
</dbReference>
<comment type="caution">
    <text evidence="2">The sequence shown here is derived from an EMBL/GenBank/DDBJ whole genome shotgun (WGS) entry which is preliminary data.</text>
</comment>
<dbReference type="PANTHER" id="PTHR24067">
    <property type="entry name" value="UBIQUITIN-CONJUGATING ENZYME E2"/>
    <property type="match status" value="1"/>
</dbReference>
<dbReference type="PROSITE" id="PS50127">
    <property type="entry name" value="UBC_2"/>
    <property type="match status" value="1"/>
</dbReference>
<accession>A0AA88I7W2</accession>
<feature type="non-terminal residue" evidence="2">
    <location>
        <position position="166"/>
    </location>
</feature>
<evidence type="ECO:0000313" key="3">
    <source>
        <dbReference type="Proteomes" id="UP001187531"/>
    </source>
</evidence>
<dbReference type="EMBL" id="JAVRJZ010000005">
    <property type="protein sequence ID" value="KAK2723034.1"/>
    <property type="molecule type" value="Genomic_DNA"/>
</dbReference>
<sequence length="166" mass="18978">KRILKDLDRLMSCPQRPWIEIDADKISENIFEWEFFIVGAPSTIYENERFLLRFKFSKKYPFEAPIVVFVPPYLPIHPHVYSNGHICLSILNDEWTPSYSVESVCISILSMLSSCKEKAPPPGDSLYVATAPKEPSKTGWVYHETEEAISTVKKIIDGAIVIVELM</sequence>
<protein>
    <recommendedName>
        <fullName evidence="1">UBC core domain-containing protein</fullName>
    </recommendedName>
</protein>
<evidence type="ECO:0000313" key="2">
    <source>
        <dbReference type="EMBL" id="KAK2723034.1"/>
    </source>
</evidence>
<keyword evidence="3" id="KW-1185">Reference proteome</keyword>
<proteinExistence type="predicted"/>
<reference evidence="2" key="1">
    <citation type="submission" date="2023-07" db="EMBL/GenBank/DDBJ databases">
        <title>Chromosome-level genome assembly of Artemia franciscana.</title>
        <authorList>
            <person name="Jo E."/>
        </authorList>
    </citation>
    <scope>NUCLEOTIDE SEQUENCE</scope>
    <source>
        <tissue evidence="2">Whole body</tissue>
    </source>
</reference>
<dbReference type="InterPro" id="IPR050113">
    <property type="entry name" value="Ub_conjugating_enzyme"/>
</dbReference>
<dbReference type="InterPro" id="IPR016135">
    <property type="entry name" value="UBQ-conjugating_enzyme/RWD"/>
</dbReference>
<feature type="domain" description="UBC core" evidence="1">
    <location>
        <begin position="1"/>
        <end position="161"/>
    </location>
</feature>
<dbReference type="Gene3D" id="3.10.110.10">
    <property type="entry name" value="Ubiquitin Conjugating Enzyme"/>
    <property type="match status" value="1"/>
</dbReference>
<evidence type="ECO:0000259" key="1">
    <source>
        <dbReference type="PROSITE" id="PS50127"/>
    </source>
</evidence>
<dbReference type="CDD" id="cd23808">
    <property type="entry name" value="UBCc_UBE2W"/>
    <property type="match status" value="1"/>
</dbReference>
<dbReference type="Pfam" id="PF00179">
    <property type="entry name" value="UQ_con"/>
    <property type="match status" value="1"/>
</dbReference>
<organism evidence="2 3">
    <name type="scientific">Artemia franciscana</name>
    <name type="common">Brine shrimp</name>
    <name type="synonym">Artemia sanfranciscana</name>
    <dbReference type="NCBI Taxonomy" id="6661"/>
    <lineage>
        <taxon>Eukaryota</taxon>
        <taxon>Metazoa</taxon>
        <taxon>Ecdysozoa</taxon>
        <taxon>Arthropoda</taxon>
        <taxon>Crustacea</taxon>
        <taxon>Branchiopoda</taxon>
        <taxon>Anostraca</taxon>
        <taxon>Artemiidae</taxon>
        <taxon>Artemia</taxon>
    </lineage>
</organism>
<dbReference type="AlphaFoldDB" id="A0AA88I7W2"/>
<feature type="non-terminal residue" evidence="2">
    <location>
        <position position="1"/>
    </location>
</feature>
<dbReference type="Proteomes" id="UP001187531">
    <property type="component" value="Unassembled WGS sequence"/>
</dbReference>
<dbReference type="SMART" id="SM00212">
    <property type="entry name" value="UBCc"/>
    <property type="match status" value="1"/>
</dbReference>